<dbReference type="InterPro" id="IPR002563">
    <property type="entry name" value="Flavin_Rdtase-like_dom"/>
</dbReference>
<evidence type="ECO:0000313" key="3">
    <source>
        <dbReference type="EMBL" id="MFC0581214.1"/>
    </source>
</evidence>
<comment type="caution">
    <text evidence="3">The sequence shown here is derived from an EMBL/GenBank/DDBJ whole genome shotgun (WGS) entry which is preliminary data.</text>
</comment>
<dbReference type="Pfam" id="PF01613">
    <property type="entry name" value="Flavin_Reduct"/>
    <property type="match status" value="1"/>
</dbReference>
<dbReference type="PANTHER" id="PTHR30466">
    <property type="entry name" value="FLAVIN REDUCTASE"/>
    <property type="match status" value="1"/>
</dbReference>
<dbReference type="PANTHER" id="PTHR30466:SF1">
    <property type="entry name" value="FMN REDUCTASE (NADH) RUTF"/>
    <property type="match status" value="1"/>
</dbReference>
<dbReference type="Proteomes" id="UP001589862">
    <property type="component" value="Unassembled WGS sequence"/>
</dbReference>
<dbReference type="EMBL" id="JBHLUB010000002">
    <property type="protein sequence ID" value="MFC0581214.1"/>
    <property type="molecule type" value="Genomic_DNA"/>
</dbReference>
<feature type="domain" description="Flavin reductase like" evidence="2">
    <location>
        <begin position="23"/>
        <end position="162"/>
    </location>
</feature>
<proteinExistence type="predicted"/>
<protein>
    <submittedName>
        <fullName evidence="3">Flavin reductase family protein</fullName>
        <ecNumber evidence="3">1.-.-.-</ecNumber>
    </submittedName>
</protein>
<evidence type="ECO:0000313" key="4">
    <source>
        <dbReference type="Proteomes" id="UP001589862"/>
    </source>
</evidence>
<gene>
    <name evidence="3" type="ORF">ACFFFR_02265</name>
</gene>
<dbReference type="InterPro" id="IPR050268">
    <property type="entry name" value="NADH-dep_flavin_reductase"/>
</dbReference>
<dbReference type="SMART" id="SM00903">
    <property type="entry name" value="Flavin_Reduct"/>
    <property type="match status" value="1"/>
</dbReference>
<name>A0ABV6P7V4_9MICC</name>
<sequence>MTATSSTETTLEAIDPRQLRNTFGTFATGVTVVTTTGADGVPHGATVNAFTAVSLDPPLAQVTLTRQSKAAKYLENSHFAINILASDQLDVAMHFAGRPMEQDPDFVLDGDVPILNGSAAVLECKPWNIYDGGDHIIVVGEVTRLDYTTKPPLLFYSGKFREVGNFCEGTPWDHSADSLSSGWFDGAKCFKKFS</sequence>
<organism evidence="3 4">
    <name type="scientific">Micrococcoides hystricis</name>
    <dbReference type="NCBI Taxonomy" id="1572761"/>
    <lineage>
        <taxon>Bacteria</taxon>
        <taxon>Bacillati</taxon>
        <taxon>Actinomycetota</taxon>
        <taxon>Actinomycetes</taxon>
        <taxon>Micrococcales</taxon>
        <taxon>Micrococcaceae</taxon>
        <taxon>Micrococcoides</taxon>
    </lineage>
</organism>
<keyword evidence="4" id="KW-1185">Reference proteome</keyword>
<reference evidence="3 4" key="1">
    <citation type="submission" date="2024-09" db="EMBL/GenBank/DDBJ databases">
        <authorList>
            <person name="Sun Q."/>
            <person name="Mori K."/>
        </authorList>
    </citation>
    <scope>NUCLEOTIDE SEQUENCE [LARGE SCALE GENOMIC DNA]</scope>
    <source>
        <strain evidence="3 4">NCAIM B.02604</strain>
    </source>
</reference>
<dbReference type="RefSeq" id="WP_377457904.1">
    <property type="nucleotide sequence ID" value="NZ_JBHLUB010000002.1"/>
</dbReference>
<dbReference type="EC" id="1.-.-.-" evidence="3"/>
<dbReference type="Gene3D" id="2.30.110.10">
    <property type="entry name" value="Electron Transport, Fmn-binding Protein, Chain A"/>
    <property type="match status" value="1"/>
</dbReference>
<accession>A0ABV6P7V4</accession>
<dbReference type="GO" id="GO:0016491">
    <property type="term" value="F:oxidoreductase activity"/>
    <property type="evidence" value="ECO:0007669"/>
    <property type="project" value="UniProtKB-KW"/>
</dbReference>
<keyword evidence="1 3" id="KW-0560">Oxidoreductase</keyword>
<evidence type="ECO:0000259" key="2">
    <source>
        <dbReference type="SMART" id="SM00903"/>
    </source>
</evidence>
<dbReference type="SUPFAM" id="SSF50475">
    <property type="entry name" value="FMN-binding split barrel"/>
    <property type="match status" value="1"/>
</dbReference>
<dbReference type="InterPro" id="IPR012349">
    <property type="entry name" value="Split_barrel_FMN-bd"/>
</dbReference>
<evidence type="ECO:0000256" key="1">
    <source>
        <dbReference type="ARBA" id="ARBA00023002"/>
    </source>
</evidence>